<evidence type="ECO:0000259" key="14">
    <source>
        <dbReference type="PROSITE" id="PS51352"/>
    </source>
</evidence>
<dbReference type="GO" id="GO:0034599">
    <property type="term" value="P:cellular response to oxidative stress"/>
    <property type="evidence" value="ECO:0007669"/>
    <property type="project" value="TreeGrafter"/>
</dbReference>
<dbReference type="EC" id="1.11.1.24" evidence="3"/>
<keyword evidence="16" id="KW-1185">Reference proteome</keyword>
<keyword evidence="4 15" id="KW-0575">Peroxidase</keyword>
<evidence type="ECO:0000256" key="8">
    <source>
        <dbReference type="ARBA" id="ARBA00023284"/>
    </source>
</evidence>
<evidence type="ECO:0000256" key="7">
    <source>
        <dbReference type="ARBA" id="ARBA00023157"/>
    </source>
</evidence>
<dbReference type="SUPFAM" id="SSF52833">
    <property type="entry name" value="Thioredoxin-like"/>
    <property type="match status" value="1"/>
</dbReference>
<dbReference type="CDD" id="cd03017">
    <property type="entry name" value="PRX_BCP"/>
    <property type="match status" value="1"/>
</dbReference>
<comment type="catalytic activity">
    <reaction evidence="12">
        <text>a hydroperoxide + [thioredoxin]-dithiol = an alcohol + [thioredoxin]-disulfide + H2O</text>
        <dbReference type="Rhea" id="RHEA:62620"/>
        <dbReference type="Rhea" id="RHEA-COMP:10698"/>
        <dbReference type="Rhea" id="RHEA-COMP:10700"/>
        <dbReference type="ChEBI" id="CHEBI:15377"/>
        <dbReference type="ChEBI" id="CHEBI:29950"/>
        <dbReference type="ChEBI" id="CHEBI:30879"/>
        <dbReference type="ChEBI" id="CHEBI:35924"/>
        <dbReference type="ChEBI" id="CHEBI:50058"/>
        <dbReference type="EC" id="1.11.1.24"/>
    </reaction>
</comment>
<keyword evidence="5" id="KW-0049">Antioxidant</keyword>
<dbReference type="GO" id="GO:0005737">
    <property type="term" value="C:cytoplasm"/>
    <property type="evidence" value="ECO:0007669"/>
    <property type="project" value="TreeGrafter"/>
</dbReference>
<keyword evidence="6 15" id="KW-0560">Oxidoreductase</keyword>
<evidence type="ECO:0000256" key="5">
    <source>
        <dbReference type="ARBA" id="ARBA00022862"/>
    </source>
</evidence>
<dbReference type="GO" id="GO:0045454">
    <property type="term" value="P:cell redox homeostasis"/>
    <property type="evidence" value="ECO:0007669"/>
    <property type="project" value="TreeGrafter"/>
</dbReference>
<protein>
    <recommendedName>
        <fullName evidence="3">thioredoxin-dependent peroxiredoxin</fullName>
        <ecNumber evidence="3">1.11.1.24</ecNumber>
    </recommendedName>
    <alternativeName>
        <fullName evidence="11">Bacterioferritin comigratory protein</fullName>
    </alternativeName>
    <alternativeName>
        <fullName evidence="9">Thioredoxin peroxidase</fullName>
    </alternativeName>
</protein>
<dbReference type="AlphaFoldDB" id="A0A371J893"/>
<dbReference type="EMBL" id="NOJY02000004">
    <property type="protein sequence ID" value="RDY29000.1"/>
    <property type="molecule type" value="Genomic_DNA"/>
</dbReference>
<evidence type="ECO:0000256" key="3">
    <source>
        <dbReference type="ARBA" id="ARBA00013017"/>
    </source>
</evidence>
<dbReference type="PANTHER" id="PTHR42801:SF4">
    <property type="entry name" value="AHPC_TSA FAMILY PROTEIN"/>
    <property type="match status" value="1"/>
</dbReference>
<dbReference type="PROSITE" id="PS51352">
    <property type="entry name" value="THIOREDOXIN_2"/>
    <property type="match status" value="1"/>
</dbReference>
<accession>A0A371J893</accession>
<keyword evidence="8" id="KW-0676">Redox-active center</keyword>
<name>A0A371J893_9FIRM</name>
<feature type="active site" description="Cysteine sulfenic acid (-SOH) intermediate; for peroxidase activity" evidence="13">
    <location>
        <position position="44"/>
    </location>
</feature>
<dbReference type="InterPro" id="IPR024706">
    <property type="entry name" value="Peroxiredoxin_AhpC-typ"/>
</dbReference>
<dbReference type="Proteomes" id="UP000215694">
    <property type="component" value="Unassembled WGS sequence"/>
</dbReference>
<evidence type="ECO:0000313" key="15">
    <source>
        <dbReference type="EMBL" id="RDY29000.1"/>
    </source>
</evidence>
<evidence type="ECO:0000256" key="13">
    <source>
        <dbReference type="PIRSR" id="PIRSR000239-1"/>
    </source>
</evidence>
<dbReference type="OrthoDB" id="9812811at2"/>
<reference evidence="15 16" key="1">
    <citation type="journal article" date="2017" name="Genome Announc.">
        <title>Draft Genome Sequence of Romboutsia weinsteinii sp. nov. Strain CCRI-19649(T) Isolated from Surface Water.</title>
        <authorList>
            <person name="Maheux A.F."/>
            <person name="Boudreau D.K."/>
            <person name="Berube E."/>
            <person name="Boissinot M."/>
            <person name="Cantin P."/>
            <person name="Raymond F."/>
            <person name="Corbeil J."/>
            <person name="Omar R.F."/>
            <person name="Bergeron M.G."/>
        </authorList>
    </citation>
    <scope>NUCLEOTIDE SEQUENCE [LARGE SCALE GENOMIC DNA]</scope>
    <source>
        <strain evidence="15 16">CCRI-19649</strain>
    </source>
</reference>
<dbReference type="NCBIfam" id="NF006960">
    <property type="entry name" value="PRK09437.1"/>
    <property type="match status" value="1"/>
</dbReference>
<comment type="subunit">
    <text evidence="2">Monomer.</text>
</comment>
<dbReference type="PIRSF" id="PIRSF000239">
    <property type="entry name" value="AHPC"/>
    <property type="match status" value="1"/>
</dbReference>
<evidence type="ECO:0000256" key="1">
    <source>
        <dbReference type="ARBA" id="ARBA00003330"/>
    </source>
</evidence>
<evidence type="ECO:0000256" key="9">
    <source>
        <dbReference type="ARBA" id="ARBA00032824"/>
    </source>
</evidence>
<evidence type="ECO:0000256" key="6">
    <source>
        <dbReference type="ARBA" id="ARBA00023002"/>
    </source>
</evidence>
<organism evidence="15 16">
    <name type="scientific">Romboutsia weinsteinii</name>
    <dbReference type="NCBI Taxonomy" id="2020949"/>
    <lineage>
        <taxon>Bacteria</taxon>
        <taxon>Bacillati</taxon>
        <taxon>Bacillota</taxon>
        <taxon>Clostridia</taxon>
        <taxon>Peptostreptococcales</taxon>
        <taxon>Peptostreptococcaceae</taxon>
        <taxon>Romboutsia</taxon>
    </lineage>
</organism>
<dbReference type="RefSeq" id="WP_094367242.1">
    <property type="nucleotide sequence ID" value="NZ_NOJY02000004.1"/>
</dbReference>
<comment type="similarity">
    <text evidence="10">Belongs to the peroxiredoxin family. BCP/PrxQ subfamily.</text>
</comment>
<evidence type="ECO:0000313" key="16">
    <source>
        <dbReference type="Proteomes" id="UP000215694"/>
    </source>
</evidence>
<sequence length="152" mass="17074">MLEAGTKAPDFKLEDKDGNTVSLSDFAGKKVVLYFYPKDSTPGCTKQACAFRDNYQTFTSSNVIVIGVSKDSKTSHIRFADKNELPFILLSDPELEVIKDYDVWKEKKLYGKVGFGVVRTTYIIDGNGIIEKVYDKVKADKNVPEILEYLGK</sequence>
<feature type="domain" description="Thioredoxin" evidence="14">
    <location>
        <begin position="2"/>
        <end position="152"/>
    </location>
</feature>
<dbReference type="InterPro" id="IPR000866">
    <property type="entry name" value="AhpC/TSA"/>
</dbReference>
<dbReference type="PANTHER" id="PTHR42801">
    <property type="entry name" value="THIOREDOXIN-DEPENDENT PEROXIDE REDUCTASE"/>
    <property type="match status" value="1"/>
</dbReference>
<evidence type="ECO:0000256" key="12">
    <source>
        <dbReference type="ARBA" id="ARBA00049091"/>
    </source>
</evidence>
<evidence type="ECO:0000256" key="4">
    <source>
        <dbReference type="ARBA" id="ARBA00022559"/>
    </source>
</evidence>
<dbReference type="Gene3D" id="3.40.30.10">
    <property type="entry name" value="Glutaredoxin"/>
    <property type="match status" value="1"/>
</dbReference>
<comment type="function">
    <text evidence="1">Thiol-specific peroxidase that catalyzes the reduction of hydrogen peroxide and organic hydroperoxides to water and alcohols, respectively. Plays a role in cell protection against oxidative stress by detoxifying peroxides and as sensor of hydrogen peroxide-mediated signaling events.</text>
</comment>
<dbReference type="FunFam" id="3.40.30.10:FF:000007">
    <property type="entry name" value="Thioredoxin-dependent thiol peroxidase"/>
    <property type="match status" value="1"/>
</dbReference>
<comment type="caution">
    <text evidence="15">The sequence shown here is derived from an EMBL/GenBank/DDBJ whole genome shotgun (WGS) entry which is preliminary data.</text>
</comment>
<keyword evidence="7" id="KW-1015">Disulfide bond</keyword>
<evidence type="ECO:0000256" key="2">
    <source>
        <dbReference type="ARBA" id="ARBA00011245"/>
    </source>
</evidence>
<evidence type="ECO:0000256" key="11">
    <source>
        <dbReference type="ARBA" id="ARBA00041373"/>
    </source>
</evidence>
<proteinExistence type="inferred from homology"/>
<gene>
    <name evidence="15" type="ORF">CHL78_003515</name>
</gene>
<dbReference type="InterPro" id="IPR036249">
    <property type="entry name" value="Thioredoxin-like_sf"/>
</dbReference>
<dbReference type="GO" id="GO:0008379">
    <property type="term" value="F:thioredoxin peroxidase activity"/>
    <property type="evidence" value="ECO:0007669"/>
    <property type="project" value="TreeGrafter"/>
</dbReference>
<dbReference type="InterPro" id="IPR050924">
    <property type="entry name" value="Peroxiredoxin_BCP/PrxQ"/>
</dbReference>
<dbReference type="InterPro" id="IPR013766">
    <property type="entry name" value="Thioredoxin_domain"/>
</dbReference>
<evidence type="ECO:0000256" key="10">
    <source>
        <dbReference type="ARBA" id="ARBA00038489"/>
    </source>
</evidence>
<dbReference type="Pfam" id="PF00578">
    <property type="entry name" value="AhpC-TSA"/>
    <property type="match status" value="1"/>
</dbReference>